<dbReference type="AlphaFoldDB" id="A0AAD8I5T3"/>
<dbReference type="GO" id="GO:0043161">
    <property type="term" value="P:proteasome-mediated ubiquitin-dependent protein catabolic process"/>
    <property type="evidence" value="ECO:0007669"/>
    <property type="project" value="TreeGrafter"/>
</dbReference>
<sequence length="134" mass="15225">MALTLFVLLVVCWIGCARKRKLGLPEDDDVDASKEQNVGEEKVVKNVVKIRGSDSRLRLWDVESCCNTLVNFDIVRLQTSKTMQLAVSPDSKLVFVPCMSTVKAFSMWSGQTILSFRSHYDNVNSCWYNEQDQV</sequence>
<dbReference type="GO" id="GO:0006283">
    <property type="term" value="P:transcription-coupled nucleotide-excision repair"/>
    <property type="evidence" value="ECO:0007669"/>
    <property type="project" value="InterPro"/>
</dbReference>
<dbReference type="PANTHER" id="PTHR46202">
    <property type="entry name" value="DNA EXCISION REPAIR PROTEIN ERCC-8"/>
    <property type="match status" value="1"/>
</dbReference>
<organism evidence="2 3">
    <name type="scientific">Heracleum sosnowskyi</name>
    <dbReference type="NCBI Taxonomy" id="360622"/>
    <lineage>
        <taxon>Eukaryota</taxon>
        <taxon>Viridiplantae</taxon>
        <taxon>Streptophyta</taxon>
        <taxon>Embryophyta</taxon>
        <taxon>Tracheophyta</taxon>
        <taxon>Spermatophyta</taxon>
        <taxon>Magnoliopsida</taxon>
        <taxon>eudicotyledons</taxon>
        <taxon>Gunneridae</taxon>
        <taxon>Pentapetalae</taxon>
        <taxon>asterids</taxon>
        <taxon>campanulids</taxon>
        <taxon>Apiales</taxon>
        <taxon>Apiaceae</taxon>
        <taxon>Apioideae</taxon>
        <taxon>apioid superclade</taxon>
        <taxon>Tordylieae</taxon>
        <taxon>Tordyliinae</taxon>
        <taxon>Heracleum</taxon>
    </lineage>
</organism>
<accession>A0AAD8I5T3</accession>
<evidence type="ECO:0000256" key="1">
    <source>
        <dbReference type="SAM" id="SignalP"/>
    </source>
</evidence>
<dbReference type="InterPro" id="IPR036322">
    <property type="entry name" value="WD40_repeat_dom_sf"/>
</dbReference>
<reference evidence="2" key="2">
    <citation type="submission" date="2023-05" db="EMBL/GenBank/DDBJ databases">
        <authorList>
            <person name="Schelkunov M.I."/>
        </authorList>
    </citation>
    <scope>NUCLEOTIDE SEQUENCE</scope>
    <source>
        <strain evidence="2">Hsosn_3</strain>
        <tissue evidence="2">Leaf</tissue>
    </source>
</reference>
<feature type="chain" id="PRO_5042195706" evidence="1">
    <location>
        <begin position="20"/>
        <end position="134"/>
    </location>
</feature>
<evidence type="ECO:0000313" key="2">
    <source>
        <dbReference type="EMBL" id="KAK1379130.1"/>
    </source>
</evidence>
<reference evidence="2" key="1">
    <citation type="submission" date="2023-02" db="EMBL/GenBank/DDBJ databases">
        <title>Genome of toxic invasive species Heracleum sosnowskyi carries increased number of genes despite the absence of recent whole-genome duplications.</title>
        <authorList>
            <person name="Schelkunov M."/>
            <person name="Shtratnikova V."/>
            <person name="Makarenko M."/>
            <person name="Klepikova A."/>
            <person name="Omelchenko D."/>
            <person name="Novikova G."/>
            <person name="Obukhova E."/>
            <person name="Bogdanov V."/>
            <person name="Penin A."/>
            <person name="Logacheva M."/>
        </authorList>
    </citation>
    <scope>NUCLEOTIDE SEQUENCE</scope>
    <source>
        <strain evidence="2">Hsosn_3</strain>
        <tissue evidence="2">Leaf</tissue>
    </source>
</reference>
<protein>
    <submittedName>
        <fullName evidence="2">DNA excision repair protein ERCC-8-like</fullName>
    </submittedName>
</protein>
<comment type="caution">
    <text evidence="2">The sequence shown here is derived from an EMBL/GenBank/DDBJ whole genome shotgun (WGS) entry which is preliminary data.</text>
</comment>
<dbReference type="GO" id="GO:0000109">
    <property type="term" value="C:nucleotide-excision repair complex"/>
    <property type="evidence" value="ECO:0007669"/>
    <property type="project" value="TreeGrafter"/>
</dbReference>
<dbReference type="GO" id="GO:0031464">
    <property type="term" value="C:Cul4A-RING E3 ubiquitin ligase complex"/>
    <property type="evidence" value="ECO:0007669"/>
    <property type="project" value="TreeGrafter"/>
</dbReference>
<proteinExistence type="predicted"/>
<gene>
    <name evidence="2" type="ORF">POM88_025874</name>
</gene>
<dbReference type="SUPFAM" id="SSF50978">
    <property type="entry name" value="WD40 repeat-like"/>
    <property type="match status" value="1"/>
</dbReference>
<keyword evidence="3" id="KW-1185">Reference proteome</keyword>
<dbReference type="Proteomes" id="UP001237642">
    <property type="component" value="Unassembled WGS sequence"/>
</dbReference>
<dbReference type="GO" id="GO:0000209">
    <property type="term" value="P:protein polyubiquitination"/>
    <property type="evidence" value="ECO:0007669"/>
    <property type="project" value="TreeGrafter"/>
</dbReference>
<keyword evidence="1" id="KW-0732">Signal</keyword>
<evidence type="ECO:0000313" key="3">
    <source>
        <dbReference type="Proteomes" id="UP001237642"/>
    </source>
</evidence>
<dbReference type="EMBL" id="JAUIZM010000006">
    <property type="protein sequence ID" value="KAK1379130.1"/>
    <property type="molecule type" value="Genomic_DNA"/>
</dbReference>
<dbReference type="InterPro" id="IPR042238">
    <property type="entry name" value="Rad28/ERCC8/Ckn1/ATCSA-1"/>
</dbReference>
<name>A0AAD8I5T3_9APIA</name>
<dbReference type="Gene3D" id="2.130.10.10">
    <property type="entry name" value="YVTN repeat-like/Quinoprotein amine dehydrogenase"/>
    <property type="match status" value="1"/>
</dbReference>
<feature type="signal peptide" evidence="1">
    <location>
        <begin position="1"/>
        <end position="19"/>
    </location>
</feature>
<dbReference type="PANTHER" id="PTHR46202:SF1">
    <property type="entry name" value="DNA EXCISION REPAIR PROTEIN ERCC-8"/>
    <property type="match status" value="1"/>
</dbReference>
<dbReference type="InterPro" id="IPR015943">
    <property type="entry name" value="WD40/YVTN_repeat-like_dom_sf"/>
</dbReference>